<keyword evidence="2" id="KW-1185">Reference proteome</keyword>
<protein>
    <submittedName>
        <fullName evidence="1">Type I-E CRISPR-associated protein Cse1/CasA</fullName>
    </submittedName>
</protein>
<evidence type="ECO:0000313" key="2">
    <source>
        <dbReference type="Proteomes" id="UP000679722"/>
    </source>
</evidence>
<dbReference type="NCBIfam" id="TIGR02547">
    <property type="entry name" value="casA_cse1"/>
    <property type="match status" value="1"/>
</dbReference>
<proteinExistence type="predicted"/>
<gene>
    <name evidence="1" type="primary">casA</name>
    <name evidence="1" type="ORF">J9B83_00655</name>
</gene>
<dbReference type="Proteomes" id="UP000679722">
    <property type="component" value="Unassembled WGS sequence"/>
</dbReference>
<reference evidence="2" key="1">
    <citation type="submission" date="2023-07" db="EMBL/GenBank/DDBJ databases">
        <title>Marinomonas vulgaris A79, complete genome.</title>
        <authorList>
            <person name="Ying J.-J."/>
        </authorList>
    </citation>
    <scope>NUCLEOTIDE SEQUENCE [LARGE SCALE GENOMIC DNA]</scope>
    <source>
        <strain evidence="2">A79</strain>
    </source>
</reference>
<name>A0ABS5H7T9_9GAMM</name>
<evidence type="ECO:0000313" key="1">
    <source>
        <dbReference type="EMBL" id="MBR7887433.1"/>
    </source>
</evidence>
<dbReference type="EMBL" id="JAGSSV010000001">
    <property type="protein sequence ID" value="MBR7887433.1"/>
    <property type="molecule type" value="Genomic_DNA"/>
</dbReference>
<organism evidence="1 2">
    <name type="scientific">Marinomonas vulgaris</name>
    <dbReference type="NCBI Taxonomy" id="2823372"/>
    <lineage>
        <taxon>Bacteria</taxon>
        <taxon>Pseudomonadati</taxon>
        <taxon>Pseudomonadota</taxon>
        <taxon>Gammaproteobacteria</taxon>
        <taxon>Oceanospirillales</taxon>
        <taxon>Oceanospirillaceae</taxon>
        <taxon>Marinomonas</taxon>
    </lineage>
</organism>
<dbReference type="Pfam" id="PF09481">
    <property type="entry name" value="CRISPR_Cse1"/>
    <property type="match status" value="1"/>
</dbReference>
<comment type="caution">
    <text evidence="1">The sequence shown here is derived from an EMBL/GenBank/DDBJ whole genome shotgun (WGS) entry which is preliminary data.</text>
</comment>
<dbReference type="InterPro" id="IPR013381">
    <property type="entry name" value="CRISPR-assoc_prot_Cse1"/>
</dbReference>
<accession>A0ABS5H7T9</accession>
<sequence length="548" mass="62103">MNLLDEAWIPVRRSNGEQDWITPLQITDPTIVALDARRPDFNGALIQFLIGLVQTTTPMDSEIEWKQWNEQPPTTEQLQQWFELVREAFVFDGDGARFMQDFSLRTEGVKEKDFNPISGLLIDAPGENTLKENKDHFVKRDTVNALCLSCTATALFTLQVNAPSGGQGHNTSIRGGGPLTTILLAGDSHFLWQTIWLNIKRQSDFLAVNGDATKTELEYSFPWVKTMNVLQLEGGQLTPIQVHPAHNFWGTPRRIRLDLEHVFVGDCDCCGRQSGVLVDRYITKAKGFNYKGGWNHPLSPYYENKPGEMLALHPQPGGIGYKHWLAWSLGLQGNKKNVQPASIVSYVLESQRLKGKQCRLYAFGYDMDSMKARCWYESTLPLYGLSEKNKDELNAVQREIQRWLEAADLASFLLRDAVKSSWFVRKADGSLDARGDYSFIDASFWSQTENGFYQLLRSLIDQAREEDEDIVFTSLREQWRDLLIKTAIRLFDADLVGAAPIAQQNPRRTAEAYNRLCASLRGDKLKETLKLQTAKAAKKTKKSKQDAA</sequence>
<dbReference type="RefSeq" id="WP_211534743.1">
    <property type="nucleotide sequence ID" value="NZ_JAGSSV010000001.1"/>
</dbReference>
<dbReference type="CDD" id="cd09729">
    <property type="entry name" value="Cse1_I-E"/>
    <property type="match status" value="1"/>
</dbReference>